<evidence type="ECO:0000256" key="1">
    <source>
        <dbReference type="SAM" id="SignalP"/>
    </source>
</evidence>
<name>A0A844BX94_9LACT</name>
<dbReference type="RefSeq" id="WP_153831679.1">
    <property type="nucleotide sequence ID" value="NZ_WJQT01000002.1"/>
</dbReference>
<sequence length="153" mass="18042">MRKLLLIIMSLGMFISGSIVYAQTAEEEDLEHGIMVAKNTRNGKEIILNLKVEKDFAEALHFMTHQKVEAFMKWGTLELTEERVDAMLEILEDTNFVNKFFYKRTLEQWKEGNFKNVVMVHNRIWEMAEGDIGKATAYLDEQEEESYIKEHYR</sequence>
<comment type="caution">
    <text evidence="2">The sequence shown here is derived from an EMBL/GenBank/DDBJ whole genome shotgun (WGS) entry which is preliminary data.</text>
</comment>
<protein>
    <submittedName>
        <fullName evidence="2">Uncharacterized protein</fullName>
    </submittedName>
</protein>
<reference evidence="2 3" key="1">
    <citation type="submission" date="2019-11" db="EMBL/GenBank/DDBJ databases">
        <title>Characterisation of Fundicoccus ignavus gen. nov. sp. nov., a novel genus of the family Aerococcaceae from bulk tank milk.</title>
        <authorList>
            <person name="Siebert A."/>
            <person name="Huptas C."/>
            <person name="Wenning M."/>
            <person name="Scherer S."/>
            <person name="Doll E.V."/>
        </authorList>
    </citation>
    <scope>NUCLEOTIDE SEQUENCE [LARGE SCALE GENOMIC DNA]</scope>
    <source>
        <strain evidence="2 3">DSM 109652</strain>
    </source>
</reference>
<evidence type="ECO:0000313" key="3">
    <source>
        <dbReference type="Proteomes" id="UP000440066"/>
    </source>
</evidence>
<dbReference type="AlphaFoldDB" id="A0A844BX94"/>
<dbReference type="Pfam" id="PF19754">
    <property type="entry name" value="DUF6241"/>
    <property type="match status" value="1"/>
</dbReference>
<gene>
    <name evidence="2" type="ORF">GF867_03260</name>
</gene>
<dbReference type="EMBL" id="WJQT01000002">
    <property type="protein sequence ID" value="MRJ46588.1"/>
    <property type="molecule type" value="Genomic_DNA"/>
</dbReference>
<dbReference type="Proteomes" id="UP000440066">
    <property type="component" value="Unassembled WGS sequence"/>
</dbReference>
<feature type="signal peptide" evidence="1">
    <location>
        <begin position="1"/>
        <end position="22"/>
    </location>
</feature>
<keyword evidence="1" id="KW-0732">Signal</keyword>
<feature type="chain" id="PRO_5032600341" evidence="1">
    <location>
        <begin position="23"/>
        <end position="153"/>
    </location>
</feature>
<organism evidence="2 3">
    <name type="scientific">Fundicoccus ignavus</name>
    <dbReference type="NCBI Taxonomy" id="2664442"/>
    <lineage>
        <taxon>Bacteria</taxon>
        <taxon>Bacillati</taxon>
        <taxon>Bacillota</taxon>
        <taxon>Bacilli</taxon>
        <taxon>Lactobacillales</taxon>
        <taxon>Aerococcaceae</taxon>
        <taxon>Fundicoccus</taxon>
    </lineage>
</organism>
<evidence type="ECO:0000313" key="2">
    <source>
        <dbReference type="EMBL" id="MRJ46588.1"/>
    </source>
</evidence>
<dbReference type="InterPro" id="IPR046208">
    <property type="entry name" value="DUF6241"/>
</dbReference>
<proteinExistence type="predicted"/>
<accession>A0A844BX94</accession>